<protein>
    <recommendedName>
        <fullName evidence="7">Glucose-6-phosphate 1-dehydrogenase</fullName>
        <shortName evidence="7">G6PD</shortName>
        <ecNumber evidence="7">1.1.1.49</ecNumber>
    </recommendedName>
</protein>
<feature type="binding site" evidence="7">
    <location>
        <position position="217"/>
    </location>
    <ligand>
        <name>substrate</name>
    </ligand>
</feature>
<keyword evidence="4 7" id="KW-0521">NADP</keyword>
<evidence type="ECO:0000313" key="10">
    <source>
        <dbReference type="EMBL" id="SLN74835.1"/>
    </source>
</evidence>
<dbReference type="AlphaFoldDB" id="A0A1Y5U1T4"/>
<dbReference type="HAMAP" id="MF_00966">
    <property type="entry name" value="G6PD"/>
    <property type="match status" value="1"/>
</dbReference>
<evidence type="ECO:0000259" key="8">
    <source>
        <dbReference type="Pfam" id="PF00479"/>
    </source>
</evidence>
<dbReference type="InterPro" id="IPR036291">
    <property type="entry name" value="NAD(P)-bd_dom_sf"/>
</dbReference>
<dbReference type="Pfam" id="PF00479">
    <property type="entry name" value="G6PD_N"/>
    <property type="match status" value="1"/>
</dbReference>
<proteinExistence type="inferred from homology"/>
<keyword evidence="3 7" id="KW-0313">Glucose metabolism</keyword>
<sequence>MTLAPGVGPFDLVVFGGTGDLAMRKLMPALLYSEGDGRLPAESNVIGVGRTDLTREAYVERVAAACQANAEADSPGDEVWDRFAGRIEYACIDEMAAEPYAALRRLLEPRGDRIRVFYLATHSDVFGDICHRLNAAGLVTETSRVVLEKPLGNDLRSACAVNDAVREVFDEGRIYRIDHYLGKETVQNLLVLRFANTLFEPLWRREFIDHVQITVAETVGVEGRGGFYDKAGALRDMMQNHLLQLLCMVAMEPPANLDPDAVRDEKVKVLRALKPLTEAEAAKKTVRGQYTRGIANGAAVPGYLDELDSKDSRTETFVAIKAELENWRWAGVPFYLRTGKRLPERWSEIVVQFRPVPHHIFPSEAGAPIANRLVIRLQPDEGIKFHMMNKVPGPGGLKFREAPLNLSFAETFRTRSPGAYERLLLDTVRGNPTLFMRADEVEAAWIWTDSVLAAWETIDEKPKNYSAGTWGPSAAIALIERDARTWHEDEG</sequence>
<dbReference type="InterPro" id="IPR022675">
    <property type="entry name" value="G6P_DH_C"/>
</dbReference>
<feature type="binding site" evidence="7">
    <location>
        <position position="179"/>
    </location>
    <ligand>
        <name>substrate</name>
    </ligand>
</feature>
<feature type="domain" description="Glucose-6-phosphate dehydrogenase C-terminal" evidence="9">
    <location>
        <begin position="190"/>
        <end position="487"/>
    </location>
</feature>
<dbReference type="InterPro" id="IPR022674">
    <property type="entry name" value="G6P_DH_NAD-bd"/>
</dbReference>
<comment type="pathway">
    <text evidence="1 7">Carbohydrate degradation; pentose phosphate pathway; D-ribulose 5-phosphate from D-glucose 6-phosphate (oxidative stage): step 1/3.</text>
</comment>
<dbReference type="PRINTS" id="PR00079">
    <property type="entry name" value="G6PDHDRGNASE"/>
</dbReference>
<keyword evidence="11" id="KW-1185">Reference proteome</keyword>
<dbReference type="GO" id="GO:0005829">
    <property type="term" value="C:cytosol"/>
    <property type="evidence" value="ECO:0007669"/>
    <property type="project" value="TreeGrafter"/>
</dbReference>
<dbReference type="GO" id="GO:0050661">
    <property type="term" value="F:NADP binding"/>
    <property type="evidence" value="ECO:0007669"/>
    <property type="project" value="UniProtKB-UniRule"/>
</dbReference>
<keyword evidence="6 7" id="KW-0119">Carbohydrate metabolism</keyword>
<evidence type="ECO:0000256" key="4">
    <source>
        <dbReference type="ARBA" id="ARBA00022857"/>
    </source>
</evidence>
<dbReference type="PANTHER" id="PTHR23429">
    <property type="entry name" value="GLUCOSE-6-PHOSPHATE 1-DEHYDROGENASE G6PD"/>
    <property type="match status" value="1"/>
</dbReference>
<comment type="catalytic activity">
    <reaction evidence="7">
        <text>D-glucose 6-phosphate + NADP(+) = 6-phospho-D-glucono-1,5-lactone + NADPH + H(+)</text>
        <dbReference type="Rhea" id="RHEA:15841"/>
        <dbReference type="ChEBI" id="CHEBI:15378"/>
        <dbReference type="ChEBI" id="CHEBI:57783"/>
        <dbReference type="ChEBI" id="CHEBI:57955"/>
        <dbReference type="ChEBI" id="CHEBI:58349"/>
        <dbReference type="ChEBI" id="CHEBI:61548"/>
        <dbReference type="EC" id="1.1.1.49"/>
    </reaction>
</comment>
<dbReference type="SUPFAM" id="SSF51735">
    <property type="entry name" value="NAD(P)-binding Rossmann-fold domains"/>
    <property type="match status" value="1"/>
</dbReference>
<accession>A0A1Y5U1T4</accession>
<dbReference type="UniPathway" id="UPA00115">
    <property type="reaction ID" value="UER00408"/>
</dbReference>
<dbReference type="NCBIfam" id="TIGR00871">
    <property type="entry name" value="zwf"/>
    <property type="match status" value="1"/>
</dbReference>
<reference evidence="10 11" key="1">
    <citation type="submission" date="2017-03" db="EMBL/GenBank/DDBJ databases">
        <authorList>
            <person name="Afonso C.L."/>
            <person name="Miller P.J."/>
            <person name="Scott M.A."/>
            <person name="Spackman E."/>
            <person name="Goraichik I."/>
            <person name="Dimitrov K.M."/>
            <person name="Suarez D.L."/>
            <person name="Swayne D.E."/>
        </authorList>
    </citation>
    <scope>NUCLEOTIDE SEQUENCE [LARGE SCALE GENOMIC DNA]</scope>
    <source>
        <strain evidence="10 11">CECT 7691</strain>
    </source>
</reference>
<feature type="binding site" evidence="7">
    <location>
        <position position="236"/>
    </location>
    <ligand>
        <name>substrate</name>
    </ligand>
</feature>
<evidence type="ECO:0000256" key="5">
    <source>
        <dbReference type="ARBA" id="ARBA00023002"/>
    </source>
</evidence>
<dbReference type="PIRSF" id="PIRSF000110">
    <property type="entry name" value="G6PD"/>
    <property type="match status" value="1"/>
</dbReference>
<comment type="similarity">
    <text evidence="2 7">Belongs to the glucose-6-phosphate dehydrogenase family.</text>
</comment>
<dbReference type="GO" id="GO:0004345">
    <property type="term" value="F:glucose-6-phosphate dehydrogenase activity"/>
    <property type="evidence" value="ECO:0007669"/>
    <property type="project" value="UniProtKB-UniRule"/>
</dbReference>
<name>A0A1Y5U1T4_9PROT</name>
<evidence type="ECO:0000256" key="6">
    <source>
        <dbReference type="ARBA" id="ARBA00023277"/>
    </source>
</evidence>
<dbReference type="Gene3D" id="3.40.50.720">
    <property type="entry name" value="NAD(P)-binding Rossmann-like Domain"/>
    <property type="match status" value="1"/>
</dbReference>
<dbReference type="Proteomes" id="UP000193200">
    <property type="component" value="Unassembled WGS sequence"/>
</dbReference>
<dbReference type="InterPro" id="IPR001282">
    <property type="entry name" value="G6P_DH"/>
</dbReference>
<feature type="binding site" evidence="7">
    <location>
        <position position="340"/>
    </location>
    <ligand>
        <name>substrate</name>
    </ligand>
</feature>
<dbReference type="RefSeq" id="WP_085885115.1">
    <property type="nucleotide sequence ID" value="NZ_FWFR01000003.1"/>
</dbReference>
<evidence type="ECO:0000256" key="1">
    <source>
        <dbReference type="ARBA" id="ARBA00004937"/>
    </source>
</evidence>
<dbReference type="PANTHER" id="PTHR23429:SF0">
    <property type="entry name" value="GLUCOSE-6-PHOSPHATE 1-DEHYDROGENASE"/>
    <property type="match status" value="1"/>
</dbReference>
<dbReference type="GO" id="GO:0006006">
    <property type="term" value="P:glucose metabolic process"/>
    <property type="evidence" value="ECO:0007669"/>
    <property type="project" value="UniProtKB-KW"/>
</dbReference>
<dbReference type="PROSITE" id="PS00069">
    <property type="entry name" value="G6P_DEHYDROGENASE"/>
    <property type="match status" value="1"/>
</dbReference>
<dbReference type="FunCoup" id="A0A1Y5U1T4">
    <property type="interactions" value="484"/>
</dbReference>
<evidence type="ECO:0000256" key="7">
    <source>
        <dbReference type="HAMAP-Rule" id="MF_00966"/>
    </source>
</evidence>
<comment type="caution">
    <text evidence="7">Lacks conserved residue(s) required for the propagation of feature annotation.</text>
</comment>
<organism evidence="10 11">
    <name type="scientific">Oceanibacterium hippocampi</name>
    <dbReference type="NCBI Taxonomy" id="745714"/>
    <lineage>
        <taxon>Bacteria</taxon>
        <taxon>Pseudomonadati</taxon>
        <taxon>Pseudomonadota</taxon>
        <taxon>Alphaproteobacteria</taxon>
        <taxon>Sneathiellales</taxon>
        <taxon>Sneathiellaceae</taxon>
        <taxon>Oceanibacterium</taxon>
    </lineage>
</organism>
<dbReference type="EC" id="1.1.1.49" evidence="7"/>
<feature type="binding site" evidence="7">
    <location>
        <position position="149"/>
    </location>
    <ligand>
        <name>NADP(+)</name>
        <dbReference type="ChEBI" id="CHEBI:58349"/>
    </ligand>
</feature>
<dbReference type="InterPro" id="IPR019796">
    <property type="entry name" value="G6P_DH_AS"/>
</dbReference>
<feature type="binding site" evidence="7">
    <location>
        <position position="183"/>
    </location>
    <ligand>
        <name>substrate</name>
    </ligand>
</feature>
<evidence type="ECO:0000256" key="3">
    <source>
        <dbReference type="ARBA" id="ARBA00022526"/>
    </source>
</evidence>
<dbReference type="SUPFAM" id="SSF55347">
    <property type="entry name" value="Glyceraldehyde-3-phosphate dehydrogenase-like, C-terminal domain"/>
    <property type="match status" value="1"/>
</dbReference>
<dbReference type="Gene3D" id="3.30.360.10">
    <property type="entry name" value="Dihydrodipicolinate Reductase, domain 2"/>
    <property type="match status" value="1"/>
</dbReference>
<dbReference type="EMBL" id="FWFR01000003">
    <property type="protein sequence ID" value="SLN74835.1"/>
    <property type="molecule type" value="Genomic_DNA"/>
</dbReference>
<evidence type="ECO:0000256" key="2">
    <source>
        <dbReference type="ARBA" id="ARBA00009975"/>
    </source>
</evidence>
<feature type="binding site" evidence="7">
    <location>
        <position position="50"/>
    </location>
    <ligand>
        <name>NADP(+)</name>
        <dbReference type="ChEBI" id="CHEBI:58349"/>
    </ligand>
</feature>
<comment type="function">
    <text evidence="7">Catalyzes the oxidation of glucose 6-phosphate to 6-phosphogluconolactone.</text>
</comment>
<dbReference type="Pfam" id="PF02781">
    <property type="entry name" value="G6PD_C"/>
    <property type="match status" value="1"/>
</dbReference>
<evidence type="ECO:0000313" key="11">
    <source>
        <dbReference type="Proteomes" id="UP000193200"/>
    </source>
</evidence>
<dbReference type="GO" id="GO:0009051">
    <property type="term" value="P:pentose-phosphate shunt, oxidative branch"/>
    <property type="evidence" value="ECO:0007669"/>
    <property type="project" value="TreeGrafter"/>
</dbReference>
<gene>
    <name evidence="7 10" type="primary">zwf</name>
    <name evidence="10" type="ORF">OCH7691_03812</name>
</gene>
<feature type="active site" description="Proton acceptor" evidence="7">
    <location>
        <position position="241"/>
    </location>
</feature>
<dbReference type="OrthoDB" id="9802739at2"/>
<keyword evidence="5 7" id="KW-0560">Oxidoreductase</keyword>
<feature type="domain" description="Glucose-6-phosphate dehydrogenase NAD-binding" evidence="8">
    <location>
        <begin position="13"/>
        <end position="188"/>
    </location>
</feature>
<evidence type="ECO:0000259" key="9">
    <source>
        <dbReference type="Pfam" id="PF02781"/>
    </source>
</evidence>
<dbReference type="InParanoid" id="A0A1Y5U1T4"/>